<keyword evidence="1" id="KW-0805">Transcription regulation</keyword>
<dbReference type="SMART" id="SM00420">
    <property type="entry name" value="HTH_DEOR"/>
    <property type="match status" value="1"/>
</dbReference>
<reference evidence="5 6" key="1">
    <citation type="journal article" date="2022" name="BMC Genomics">
        <title>Comparative genome analysis of mycobacteria focusing on tRNA and non-coding RNA.</title>
        <authorList>
            <person name="Behra P.R.K."/>
            <person name="Pettersson B.M.F."/>
            <person name="Ramesh M."/>
            <person name="Das S."/>
            <person name="Dasgupta S."/>
            <person name="Kirsebom L.A."/>
        </authorList>
    </citation>
    <scope>NUCLEOTIDE SEQUENCE [LARGE SCALE GENOMIC DNA]</scope>
    <source>
        <strain evidence="5 6">DSM 44078</strain>
    </source>
</reference>
<feature type="domain" description="HTH deoR-type" evidence="4">
    <location>
        <begin position="14"/>
        <end position="69"/>
    </location>
</feature>
<dbReference type="InterPro" id="IPR037171">
    <property type="entry name" value="NagB/RpiA_transferase-like"/>
</dbReference>
<proteinExistence type="predicted"/>
<accession>A0ABT3CEN1</accession>
<keyword evidence="6" id="KW-1185">Reference proteome</keyword>
<evidence type="ECO:0000313" key="5">
    <source>
        <dbReference type="EMBL" id="MCV7227887.1"/>
    </source>
</evidence>
<dbReference type="EMBL" id="JACKTY010000031">
    <property type="protein sequence ID" value="MCV7227887.1"/>
    <property type="molecule type" value="Genomic_DNA"/>
</dbReference>
<sequence>MDSLGQNGKAASRQAQRHRLLTEAVMAAGTMTIEDLAKTLNVSVMTVHRDLDQLEAQNVLRKSRGAATALPSSTVESNDAYRRAQQRSEKVELTAAALEFIQPGQTVMLDDSTTLLPLLDHLGARAPLTVVSNSLSVTNSLVDVEDIQLVLIGGEYRSWCNAFMGQMAVDAISTLHADVLVMSTSAVIGDACYHQQQDTVSIKRAMMGAASSRVLLVDHTKFARRAMFRLCGLDEFDHVVVDSKTPDEVVASIRARNIDVTVAQSAP</sequence>
<dbReference type="Gene3D" id="1.10.10.10">
    <property type="entry name" value="Winged helix-like DNA-binding domain superfamily/Winged helix DNA-binding domain"/>
    <property type="match status" value="1"/>
</dbReference>
<evidence type="ECO:0000313" key="6">
    <source>
        <dbReference type="Proteomes" id="UP001526201"/>
    </source>
</evidence>
<evidence type="ECO:0000256" key="3">
    <source>
        <dbReference type="ARBA" id="ARBA00023163"/>
    </source>
</evidence>
<keyword evidence="2" id="KW-0238">DNA-binding</keyword>
<dbReference type="InterPro" id="IPR018356">
    <property type="entry name" value="Tscrpt_reg_HTH_DeoR_CS"/>
</dbReference>
<evidence type="ECO:0000256" key="2">
    <source>
        <dbReference type="ARBA" id="ARBA00023125"/>
    </source>
</evidence>
<evidence type="ECO:0000256" key="1">
    <source>
        <dbReference type="ARBA" id="ARBA00023015"/>
    </source>
</evidence>
<dbReference type="PROSITE" id="PS51000">
    <property type="entry name" value="HTH_DEOR_2"/>
    <property type="match status" value="1"/>
</dbReference>
<dbReference type="InterPro" id="IPR050313">
    <property type="entry name" value="Carb_Metab_HTH_regulators"/>
</dbReference>
<dbReference type="SMART" id="SM01134">
    <property type="entry name" value="DeoRC"/>
    <property type="match status" value="1"/>
</dbReference>
<dbReference type="SUPFAM" id="SSF46785">
    <property type="entry name" value="Winged helix' DNA-binding domain"/>
    <property type="match status" value="1"/>
</dbReference>
<comment type="caution">
    <text evidence="5">The sequence shown here is derived from an EMBL/GenBank/DDBJ whole genome shotgun (WGS) entry which is preliminary data.</text>
</comment>
<gene>
    <name evidence="5" type="ORF">H7J73_17865</name>
</gene>
<dbReference type="InterPro" id="IPR001034">
    <property type="entry name" value="DeoR_HTH"/>
</dbReference>
<dbReference type="Pfam" id="PF08220">
    <property type="entry name" value="HTH_DeoR"/>
    <property type="match status" value="1"/>
</dbReference>
<keyword evidence="3" id="KW-0804">Transcription</keyword>
<dbReference type="InterPro" id="IPR014036">
    <property type="entry name" value="DeoR-like_C"/>
</dbReference>
<dbReference type="PANTHER" id="PTHR30363:SF44">
    <property type="entry name" value="AGA OPERON TRANSCRIPTIONAL REPRESSOR-RELATED"/>
    <property type="match status" value="1"/>
</dbReference>
<dbReference type="InterPro" id="IPR036390">
    <property type="entry name" value="WH_DNA-bd_sf"/>
</dbReference>
<organism evidence="5 6">
    <name type="scientific">Mycolicibacterium komossense</name>
    <dbReference type="NCBI Taxonomy" id="1779"/>
    <lineage>
        <taxon>Bacteria</taxon>
        <taxon>Bacillati</taxon>
        <taxon>Actinomycetota</taxon>
        <taxon>Actinomycetes</taxon>
        <taxon>Mycobacteriales</taxon>
        <taxon>Mycobacteriaceae</taxon>
        <taxon>Mycolicibacterium</taxon>
    </lineage>
</organism>
<dbReference type="Pfam" id="PF00455">
    <property type="entry name" value="DeoRC"/>
    <property type="match status" value="1"/>
</dbReference>
<dbReference type="InterPro" id="IPR036388">
    <property type="entry name" value="WH-like_DNA-bd_sf"/>
</dbReference>
<protein>
    <submittedName>
        <fullName evidence="5">DeoR/GlpR transcriptional regulator</fullName>
    </submittedName>
</protein>
<dbReference type="RefSeq" id="WP_264068921.1">
    <property type="nucleotide sequence ID" value="NZ_JACKTY010000031.1"/>
</dbReference>
<dbReference type="PANTHER" id="PTHR30363">
    <property type="entry name" value="HTH-TYPE TRANSCRIPTIONAL REGULATOR SRLR-RELATED"/>
    <property type="match status" value="1"/>
</dbReference>
<dbReference type="SUPFAM" id="SSF100950">
    <property type="entry name" value="NagB/RpiA/CoA transferase-like"/>
    <property type="match status" value="1"/>
</dbReference>
<name>A0ABT3CEN1_9MYCO</name>
<dbReference type="PRINTS" id="PR00037">
    <property type="entry name" value="HTHLACR"/>
</dbReference>
<evidence type="ECO:0000259" key="4">
    <source>
        <dbReference type="PROSITE" id="PS51000"/>
    </source>
</evidence>
<dbReference type="Proteomes" id="UP001526201">
    <property type="component" value="Unassembled WGS sequence"/>
</dbReference>
<dbReference type="PROSITE" id="PS00894">
    <property type="entry name" value="HTH_DEOR_1"/>
    <property type="match status" value="1"/>
</dbReference>